<dbReference type="EC" id="4.2.1.126" evidence="8 12"/>
<evidence type="ECO:0000256" key="3">
    <source>
        <dbReference type="ARBA" id="ARBA00023277"/>
    </source>
</evidence>
<comment type="pathway">
    <text evidence="5">Amino-sugar metabolism; 1,6-anhydro-N-acetylmuramate degradation.</text>
</comment>
<dbReference type="InterPro" id="IPR046348">
    <property type="entry name" value="SIS_dom_sf"/>
</dbReference>
<keyword evidence="3 12" id="KW-0119">Carbohydrate metabolism</keyword>
<dbReference type="GO" id="GO:0097173">
    <property type="term" value="P:N-acetylmuramic acid catabolic process"/>
    <property type="evidence" value="ECO:0007669"/>
    <property type="project" value="UniProtKB-UniPathway"/>
</dbReference>
<comment type="subunit">
    <text evidence="1 12">Homodimer.</text>
</comment>
<comment type="similarity">
    <text evidence="7 12">Belongs to the GCKR-like family. MurNAc-6-P etherase subfamily.</text>
</comment>
<dbReference type="GO" id="GO:0016803">
    <property type="term" value="F:ether hydrolase activity"/>
    <property type="evidence" value="ECO:0007669"/>
    <property type="project" value="TreeGrafter"/>
</dbReference>
<evidence type="ECO:0000256" key="10">
    <source>
        <dbReference type="ARBA" id="ARBA00077905"/>
    </source>
</evidence>
<dbReference type="PROSITE" id="PS51464">
    <property type="entry name" value="SIS"/>
    <property type="match status" value="1"/>
</dbReference>
<dbReference type="GO" id="GO:0097367">
    <property type="term" value="F:carbohydrate derivative binding"/>
    <property type="evidence" value="ECO:0007669"/>
    <property type="project" value="InterPro"/>
</dbReference>
<sequence length="301" mass="31752">MNLEKLLTEARNPETENIDELATLEILRCINQEDKKVALAIELVLPQIAQAVDWIVESLSGGGRLFYLGAGTSGRMGILDASECPPTFGTSPDLVQGVIAGGEKAVFRAVEGAEDSLTMAAEDLLARDLNPRDVVVGIAASGRTPYVIGGLEYARQLGCHTVAVVCTPDSEMQKVSELSIAILVGPEVIMGSTRMKAGTAQKLVLNMLTTASMIRMGKVYGNLMVDVQATNKKLVERSKRIVCLATGVSREEAEAAIVAAGGSVKVAVTLLLIGSSAVEAQELLVQVGGSVSQALRVFKQN</sequence>
<reference evidence="14 15" key="1">
    <citation type="submission" date="2019-03" db="EMBL/GenBank/DDBJ databases">
        <title>Draft Genome Sequence of Desulfosporosinus fructosivorans Strain 63.6F, Isolated from Marine Sediment in the Baltic Sea.</title>
        <authorList>
            <person name="Hausmann B."/>
            <person name="Vandieken V."/>
            <person name="Pjevac P."/>
            <person name="Schreck K."/>
            <person name="Herbold C.W."/>
            <person name="Loy A."/>
        </authorList>
    </citation>
    <scope>NUCLEOTIDE SEQUENCE [LARGE SCALE GENOMIC DNA]</scope>
    <source>
        <strain evidence="14 15">63.6F</strain>
    </source>
</reference>
<evidence type="ECO:0000313" key="15">
    <source>
        <dbReference type="Proteomes" id="UP000298460"/>
    </source>
</evidence>
<evidence type="ECO:0000256" key="5">
    <source>
        <dbReference type="ARBA" id="ARBA00060595"/>
    </source>
</evidence>
<evidence type="ECO:0000256" key="12">
    <source>
        <dbReference type="HAMAP-Rule" id="MF_00068"/>
    </source>
</evidence>
<comment type="miscellaneous">
    <text evidence="12">A lyase-type mechanism (elimination/hydration) is suggested for the cleavage of the lactyl ether bond of MurNAc 6-phosphate, with the formation of an alpha,beta-unsaturated aldehyde intermediate with (E)-stereochemistry, followed by the syn addition of water to give product.</text>
</comment>
<dbReference type="InterPro" id="IPR005488">
    <property type="entry name" value="Etherase_MurQ"/>
</dbReference>
<comment type="function">
    <text evidence="12">Specifically catalyzes the cleavage of the D-lactyl ether substituent of MurNAc 6-phosphate, producing GlcNAc 6-phosphate and D-lactate.</text>
</comment>
<comment type="catalytic activity">
    <reaction evidence="4 12">
        <text>N-acetyl-D-muramate 6-phosphate + H2O = N-acetyl-D-glucosamine 6-phosphate + (R)-lactate</text>
        <dbReference type="Rhea" id="RHEA:26410"/>
        <dbReference type="ChEBI" id="CHEBI:15377"/>
        <dbReference type="ChEBI" id="CHEBI:16004"/>
        <dbReference type="ChEBI" id="CHEBI:57513"/>
        <dbReference type="ChEBI" id="CHEBI:58722"/>
        <dbReference type="EC" id="4.2.1.126"/>
    </reaction>
</comment>
<dbReference type="PANTHER" id="PTHR10088:SF4">
    <property type="entry name" value="GLUCOKINASE REGULATORY PROTEIN"/>
    <property type="match status" value="1"/>
</dbReference>
<dbReference type="InterPro" id="IPR040190">
    <property type="entry name" value="MURQ/GCKR"/>
</dbReference>
<organism evidence="14 15">
    <name type="scientific">Desulfosporosinus fructosivorans</name>
    <dbReference type="NCBI Taxonomy" id="2018669"/>
    <lineage>
        <taxon>Bacteria</taxon>
        <taxon>Bacillati</taxon>
        <taxon>Bacillota</taxon>
        <taxon>Clostridia</taxon>
        <taxon>Eubacteriales</taxon>
        <taxon>Desulfitobacteriaceae</taxon>
        <taxon>Desulfosporosinus</taxon>
    </lineage>
</organism>
<evidence type="ECO:0000256" key="1">
    <source>
        <dbReference type="ARBA" id="ARBA00011738"/>
    </source>
</evidence>
<comment type="pathway">
    <text evidence="6">Cell wall biogenesis.</text>
</comment>
<comment type="pathway">
    <text evidence="12">Amino-sugar metabolism; N-acetylmuramate degradation.</text>
</comment>
<feature type="active site" description="Proton donor" evidence="12">
    <location>
        <position position="83"/>
    </location>
</feature>
<evidence type="ECO:0000259" key="13">
    <source>
        <dbReference type="PROSITE" id="PS51464"/>
    </source>
</evidence>
<dbReference type="OrthoDB" id="9813395at2"/>
<proteinExistence type="inferred from homology"/>
<dbReference type="NCBIfam" id="NF003915">
    <property type="entry name" value="PRK05441.1"/>
    <property type="match status" value="1"/>
</dbReference>
<dbReference type="Proteomes" id="UP000298460">
    <property type="component" value="Unassembled WGS sequence"/>
</dbReference>
<comment type="caution">
    <text evidence="14">The sequence shown here is derived from an EMBL/GenBank/DDBJ whole genome shotgun (WGS) entry which is preliminary data.</text>
</comment>
<dbReference type="AlphaFoldDB" id="A0A4Z0R8X8"/>
<keyword evidence="15" id="KW-1185">Reference proteome</keyword>
<dbReference type="UniPathway" id="UPA00342"/>
<evidence type="ECO:0000256" key="8">
    <source>
        <dbReference type="ARBA" id="ARBA00067056"/>
    </source>
</evidence>
<protein>
    <recommendedName>
        <fullName evidence="9 12">N-acetylmuramic acid 6-phosphate etherase</fullName>
        <shortName evidence="12">MurNAc-6-P etherase</shortName>
        <ecNumber evidence="8 12">4.2.1.126</ecNumber>
    </recommendedName>
    <alternativeName>
        <fullName evidence="11 12">N-acetylmuramic acid 6-phosphate hydrolase</fullName>
    </alternativeName>
    <alternativeName>
        <fullName evidence="10 12">N-acetylmuramic acid 6-phosphate lyase</fullName>
    </alternativeName>
</protein>
<dbReference type="Gene3D" id="1.10.8.1080">
    <property type="match status" value="1"/>
</dbReference>
<dbReference type="FunFam" id="1.10.8.1080:FF:000001">
    <property type="entry name" value="N-acetylmuramic acid 6-phosphate etherase"/>
    <property type="match status" value="1"/>
</dbReference>
<keyword evidence="2 12" id="KW-0456">Lyase</keyword>
<dbReference type="InterPro" id="IPR005486">
    <property type="entry name" value="Glucokinase_regulatory_CS"/>
</dbReference>
<feature type="active site" evidence="12">
    <location>
        <position position="114"/>
    </location>
</feature>
<dbReference type="CDD" id="cd05007">
    <property type="entry name" value="SIS_Etherase"/>
    <property type="match status" value="1"/>
</dbReference>
<evidence type="ECO:0000313" key="14">
    <source>
        <dbReference type="EMBL" id="TGE39631.1"/>
    </source>
</evidence>
<evidence type="ECO:0000256" key="11">
    <source>
        <dbReference type="ARBA" id="ARBA00084049"/>
    </source>
</evidence>
<dbReference type="PANTHER" id="PTHR10088">
    <property type="entry name" value="GLUCOKINASE REGULATORY PROTEIN"/>
    <property type="match status" value="1"/>
</dbReference>
<gene>
    <name evidence="12 14" type="primary">murQ</name>
    <name evidence="14" type="ORF">E4K67_01070</name>
</gene>
<dbReference type="EMBL" id="SPQQ01000001">
    <property type="protein sequence ID" value="TGE39631.1"/>
    <property type="molecule type" value="Genomic_DNA"/>
</dbReference>
<dbReference type="PROSITE" id="PS01272">
    <property type="entry name" value="GCKR"/>
    <property type="match status" value="1"/>
</dbReference>
<dbReference type="RefSeq" id="WP_135544571.1">
    <property type="nucleotide sequence ID" value="NZ_SPQQ01000001.1"/>
</dbReference>
<dbReference type="Pfam" id="PF22645">
    <property type="entry name" value="GKRP_SIS_N"/>
    <property type="match status" value="1"/>
</dbReference>
<dbReference type="InterPro" id="IPR001347">
    <property type="entry name" value="SIS_dom"/>
</dbReference>
<feature type="domain" description="SIS" evidence="13">
    <location>
        <begin position="55"/>
        <end position="218"/>
    </location>
</feature>
<evidence type="ECO:0000256" key="9">
    <source>
        <dbReference type="ARBA" id="ARBA00070061"/>
    </source>
</evidence>
<dbReference type="GO" id="GO:0009254">
    <property type="term" value="P:peptidoglycan turnover"/>
    <property type="evidence" value="ECO:0007669"/>
    <property type="project" value="TreeGrafter"/>
</dbReference>
<dbReference type="FunFam" id="3.40.50.10490:FF:000014">
    <property type="entry name" value="N-acetylmuramic acid 6-phosphate etherase"/>
    <property type="match status" value="1"/>
</dbReference>
<name>A0A4Z0R8X8_9FIRM</name>
<evidence type="ECO:0000256" key="7">
    <source>
        <dbReference type="ARBA" id="ARBA00061234"/>
    </source>
</evidence>
<dbReference type="GO" id="GO:0046348">
    <property type="term" value="P:amino sugar catabolic process"/>
    <property type="evidence" value="ECO:0007669"/>
    <property type="project" value="InterPro"/>
</dbReference>
<dbReference type="Gene3D" id="3.40.50.10490">
    <property type="entry name" value="Glucose-6-phosphate isomerase like protein, domain 1"/>
    <property type="match status" value="1"/>
</dbReference>
<dbReference type="HAMAP" id="MF_00068">
    <property type="entry name" value="MurQ"/>
    <property type="match status" value="1"/>
</dbReference>
<accession>A0A4Z0R8X8</accession>
<evidence type="ECO:0000256" key="6">
    <source>
        <dbReference type="ARBA" id="ARBA00060672"/>
    </source>
</evidence>
<dbReference type="GO" id="GO:0016835">
    <property type="term" value="F:carbon-oxygen lyase activity"/>
    <property type="evidence" value="ECO:0007669"/>
    <property type="project" value="UniProtKB-UniRule"/>
</dbReference>
<dbReference type="NCBIfam" id="TIGR00274">
    <property type="entry name" value="N-acetylmuramic acid 6-phosphate etherase"/>
    <property type="match status" value="1"/>
</dbReference>
<evidence type="ECO:0000256" key="2">
    <source>
        <dbReference type="ARBA" id="ARBA00023239"/>
    </source>
</evidence>
<dbReference type="NCBIfam" id="NF009222">
    <property type="entry name" value="PRK12570.1"/>
    <property type="match status" value="1"/>
</dbReference>
<dbReference type="SUPFAM" id="SSF53697">
    <property type="entry name" value="SIS domain"/>
    <property type="match status" value="1"/>
</dbReference>
<evidence type="ECO:0000256" key="4">
    <source>
        <dbReference type="ARBA" id="ARBA00051747"/>
    </source>
</evidence>